<comment type="caution">
    <text evidence="3">The sequence shown here is derived from an EMBL/GenBank/DDBJ whole genome shotgun (WGS) entry which is preliminary data.</text>
</comment>
<proteinExistence type="predicted"/>
<protein>
    <recommendedName>
        <fullName evidence="2">MurNAc-LAA domain-containing protein</fullName>
    </recommendedName>
</protein>
<sequence length="265" mass="28759">LYAEYSRDFIVVDGIKVMLDDPVGSQRGHLTISKRDYDKVFVPLFWDGPRTAPRRVLLDPGHGGKDTGKVNGPYKYNEKAATLDTAARLKILLEKQGYEVFFTRTKDVFLELDDRAALAAKLGADLFISLHYNAGPAGDTSADGVETYCLTPAGQRSTNAGKAKSTTAAEPGNRFDTANVLLAWSIQRRMIRSTGADDRGVRRARFAVLRTLSCPGVLIEGGFMSSRREGALIADGAYRQKIAEAIAAAVGDYASRVRPAAKAGR</sequence>
<dbReference type="CDD" id="cd02696">
    <property type="entry name" value="MurNAc-LAA"/>
    <property type="match status" value="1"/>
</dbReference>
<reference evidence="3 4" key="1">
    <citation type="submission" date="2015-09" db="EMBL/GenBank/DDBJ databases">
        <title>Aphanizomenon flos-aquae WA102.</title>
        <authorList>
            <person name="Driscoll C."/>
        </authorList>
    </citation>
    <scope>NUCLEOTIDE SEQUENCE [LARGE SCALE GENOMIC DNA]</scope>
    <source>
        <strain evidence="3">WA102</strain>
    </source>
</reference>
<dbReference type="AlphaFoldDB" id="A0A1B7WHQ9"/>
<dbReference type="GO" id="GO:0030288">
    <property type="term" value="C:outer membrane-bounded periplasmic space"/>
    <property type="evidence" value="ECO:0007669"/>
    <property type="project" value="TreeGrafter"/>
</dbReference>
<feature type="non-terminal residue" evidence="3">
    <location>
        <position position="1"/>
    </location>
</feature>
<dbReference type="GO" id="GO:0009253">
    <property type="term" value="P:peptidoglycan catabolic process"/>
    <property type="evidence" value="ECO:0007669"/>
    <property type="project" value="InterPro"/>
</dbReference>
<evidence type="ECO:0000256" key="1">
    <source>
        <dbReference type="ARBA" id="ARBA00022801"/>
    </source>
</evidence>
<evidence type="ECO:0000313" key="4">
    <source>
        <dbReference type="Proteomes" id="UP000092093"/>
    </source>
</evidence>
<dbReference type="EMBL" id="LJOW01000296">
    <property type="protein sequence ID" value="OBQ36699.1"/>
    <property type="molecule type" value="Genomic_DNA"/>
</dbReference>
<dbReference type="InterPro" id="IPR002508">
    <property type="entry name" value="MurNAc-LAA_cat"/>
</dbReference>
<accession>A0A1B7WHQ9</accession>
<dbReference type="Proteomes" id="UP000092093">
    <property type="component" value="Unassembled WGS sequence"/>
</dbReference>
<dbReference type="PANTHER" id="PTHR30404:SF0">
    <property type="entry name" value="N-ACETYLMURAMOYL-L-ALANINE AMIDASE AMIC"/>
    <property type="match status" value="1"/>
</dbReference>
<dbReference type="SUPFAM" id="SSF53187">
    <property type="entry name" value="Zn-dependent exopeptidases"/>
    <property type="match status" value="1"/>
</dbReference>
<keyword evidence="1" id="KW-0378">Hydrolase</keyword>
<evidence type="ECO:0000259" key="2">
    <source>
        <dbReference type="SMART" id="SM00646"/>
    </source>
</evidence>
<name>A0A1B7WHQ9_APHFL</name>
<dbReference type="SMART" id="SM00646">
    <property type="entry name" value="Ami_3"/>
    <property type="match status" value="1"/>
</dbReference>
<gene>
    <name evidence="3" type="ORF">AN484_25505</name>
</gene>
<evidence type="ECO:0000313" key="3">
    <source>
        <dbReference type="EMBL" id="OBQ36699.1"/>
    </source>
</evidence>
<organism evidence="3 4">
    <name type="scientific">Aphanizomenon flos-aquae WA102</name>
    <dbReference type="NCBI Taxonomy" id="1710896"/>
    <lineage>
        <taxon>Bacteria</taxon>
        <taxon>Bacillati</taxon>
        <taxon>Cyanobacteriota</taxon>
        <taxon>Cyanophyceae</taxon>
        <taxon>Nostocales</taxon>
        <taxon>Aphanizomenonaceae</taxon>
        <taxon>Aphanizomenon</taxon>
    </lineage>
</organism>
<dbReference type="Pfam" id="PF01520">
    <property type="entry name" value="Amidase_3"/>
    <property type="match status" value="1"/>
</dbReference>
<dbReference type="InterPro" id="IPR050695">
    <property type="entry name" value="N-acetylmuramoyl_amidase_3"/>
</dbReference>
<dbReference type="GO" id="GO:0008745">
    <property type="term" value="F:N-acetylmuramoyl-L-alanine amidase activity"/>
    <property type="evidence" value="ECO:0007669"/>
    <property type="project" value="InterPro"/>
</dbReference>
<dbReference type="PANTHER" id="PTHR30404">
    <property type="entry name" value="N-ACETYLMURAMOYL-L-ALANINE AMIDASE"/>
    <property type="match status" value="1"/>
</dbReference>
<dbReference type="Gene3D" id="3.40.630.40">
    <property type="entry name" value="Zn-dependent exopeptidases"/>
    <property type="match status" value="1"/>
</dbReference>
<feature type="domain" description="MurNAc-LAA" evidence="2">
    <location>
        <begin position="116"/>
        <end position="251"/>
    </location>
</feature>